<evidence type="ECO:0000313" key="8">
    <source>
        <dbReference type="EMBL" id="KMT21874.1"/>
    </source>
</evidence>
<comment type="cofactor">
    <cofactor evidence="1">
        <name>Fe(3+)</name>
        <dbReference type="ChEBI" id="CHEBI:29034"/>
    </cofactor>
</comment>
<dbReference type="InterPro" id="IPR012347">
    <property type="entry name" value="Ferritin-like"/>
</dbReference>
<dbReference type="EC" id="1.11.1.1" evidence="8"/>
<sequence>MKSLKGTKTAENLMKSFAGESQARNRYTFFAKAAKKDGYIEASNLFNEVADQESQHAKTFFRYLSRDLNGECLTIEATFPVSLNNSTVENLKSAAYGENEEWTDLYPEFAKVAREEGFEDVATSFENILVAERFHEARFNHILKNLEANTLFKKSRFVDWKCNNCGYVHTGDSAPEVCPACDHPQGYFQVFTL</sequence>
<dbReference type="InterPro" id="IPR009040">
    <property type="entry name" value="Ferritin-like_diiron"/>
</dbReference>
<dbReference type="InterPro" id="IPR003251">
    <property type="entry name" value="Rr_diiron-bd_dom"/>
</dbReference>
<feature type="domain" description="Ferritin-like diiron" evidence="7">
    <location>
        <begin position="3"/>
        <end position="150"/>
    </location>
</feature>
<dbReference type="CDD" id="cd00729">
    <property type="entry name" value="rubredoxin_SM"/>
    <property type="match status" value="1"/>
</dbReference>
<evidence type="ECO:0000259" key="6">
    <source>
        <dbReference type="PROSITE" id="PS50903"/>
    </source>
</evidence>
<keyword evidence="2" id="KW-0813">Transport</keyword>
<dbReference type="Gene3D" id="1.20.1260.10">
    <property type="match status" value="1"/>
</dbReference>
<dbReference type="EMBL" id="LFVU01000026">
    <property type="protein sequence ID" value="KMT21874.1"/>
    <property type="molecule type" value="Genomic_DNA"/>
</dbReference>
<dbReference type="InterPro" id="IPR052364">
    <property type="entry name" value="Rubrerythrin"/>
</dbReference>
<dbReference type="PATRIC" id="fig|1121307.3.peg.1497"/>
<dbReference type="InterPro" id="IPR048574">
    <property type="entry name" value="RUBY_RBDX"/>
</dbReference>
<dbReference type="PANTHER" id="PTHR43865:SF1">
    <property type="entry name" value="RUBRERYTHRIN-RELATED"/>
    <property type="match status" value="1"/>
</dbReference>
<proteinExistence type="predicted"/>
<dbReference type="Proteomes" id="UP000036756">
    <property type="component" value="Unassembled WGS sequence"/>
</dbReference>
<gene>
    <name evidence="8" type="primary">rbr1</name>
    <name evidence="8" type="ORF">CLCY_3c01450</name>
</gene>
<dbReference type="GO" id="GO:0005506">
    <property type="term" value="F:iron ion binding"/>
    <property type="evidence" value="ECO:0007669"/>
    <property type="project" value="InterPro"/>
</dbReference>
<evidence type="ECO:0000256" key="2">
    <source>
        <dbReference type="ARBA" id="ARBA00022448"/>
    </source>
</evidence>
<keyword evidence="8" id="KW-0575">Peroxidase</keyword>
<dbReference type="GO" id="GO:0016692">
    <property type="term" value="F:NADH peroxidase activity"/>
    <property type="evidence" value="ECO:0007669"/>
    <property type="project" value="UniProtKB-EC"/>
</dbReference>
<reference evidence="8 9" key="1">
    <citation type="submission" date="2015-06" db="EMBL/GenBank/DDBJ databases">
        <title>Draft genome sequence of the purine-degrading Clostridium cylindrosporum HC-1 (DSM 605).</title>
        <authorList>
            <person name="Poehlein A."/>
            <person name="Schiel-Bengelsdorf B."/>
            <person name="Bengelsdorf F."/>
            <person name="Daniel R."/>
            <person name="Duerre P."/>
        </authorList>
    </citation>
    <scope>NUCLEOTIDE SEQUENCE [LARGE SCALE GENOMIC DNA]</scope>
    <source>
        <strain evidence="8 9">DSM 605</strain>
    </source>
</reference>
<feature type="domain" description="Rubredoxin-like" evidence="6">
    <location>
        <begin position="157"/>
        <end position="191"/>
    </location>
</feature>
<evidence type="ECO:0000256" key="1">
    <source>
        <dbReference type="ARBA" id="ARBA00001965"/>
    </source>
</evidence>
<accession>A0A0J8DC43</accession>
<keyword evidence="8" id="KW-0560">Oxidoreductase</keyword>
<evidence type="ECO:0000256" key="4">
    <source>
        <dbReference type="ARBA" id="ARBA00022982"/>
    </source>
</evidence>
<dbReference type="SUPFAM" id="SSF57802">
    <property type="entry name" value="Rubredoxin-like"/>
    <property type="match status" value="1"/>
</dbReference>
<dbReference type="Gene3D" id="2.20.28.10">
    <property type="match status" value="1"/>
</dbReference>
<dbReference type="Pfam" id="PF02915">
    <property type="entry name" value="Rubrerythrin"/>
    <property type="match status" value="1"/>
</dbReference>
<dbReference type="Pfam" id="PF21349">
    <property type="entry name" value="RUBY_RBDX"/>
    <property type="match status" value="1"/>
</dbReference>
<evidence type="ECO:0000256" key="5">
    <source>
        <dbReference type="ARBA" id="ARBA00023004"/>
    </source>
</evidence>
<dbReference type="STRING" id="1121307.CLCY_3c01450"/>
<keyword evidence="5" id="KW-0408">Iron</keyword>
<dbReference type="AlphaFoldDB" id="A0A0J8DC43"/>
<dbReference type="OrthoDB" id="9799749at2"/>
<organism evidence="8 9">
    <name type="scientific">Clostridium cylindrosporum DSM 605</name>
    <dbReference type="NCBI Taxonomy" id="1121307"/>
    <lineage>
        <taxon>Bacteria</taxon>
        <taxon>Bacillati</taxon>
        <taxon>Bacillota</taxon>
        <taxon>Clostridia</taxon>
        <taxon>Eubacteriales</taxon>
        <taxon>Clostridiaceae</taxon>
        <taxon>Clostridium</taxon>
    </lineage>
</organism>
<dbReference type="InterPro" id="IPR024934">
    <property type="entry name" value="Rubredoxin-like_dom"/>
</dbReference>
<dbReference type="InterPro" id="IPR009078">
    <property type="entry name" value="Ferritin-like_SF"/>
</dbReference>
<dbReference type="RefSeq" id="WP_048570523.1">
    <property type="nucleotide sequence ID" value="NZ_LFVU01000026.1"/>
</dbReference>
<dbReference type="CDD" id="cd01041">
    <property type="entry name" value="Rubrerythrin"/>
    <property type="match status" value="1"/>
</dbReference>
<dbReference type="PANTHER" id="PTHR43865">
    <property type="entry name" value="RUBRERYTHRIN-RELATED"/>
    <property type="match status" value="1"/>
</dbReference>
<comment type="caution">
    <text evidence="8">The sequence shown here is derived from an EMBL/GenBank/DDBJ whole genome shotgun (WGS) entry which is preliminary data.</text>
</comment>
<evidence type="ECO:0000259" key="7">
    <source>
        <dbReference type="PROSITE" id="PS50905"/>
    </source>
</evidence>
<name>A0A0J8DC43_CLOCY</name>
<protein>
    <submittedName>
        <fullName evidence="8">Rubrerythrin-1</fullName>
        <ecNumber evidence="8">1.11.1.1</ecNumber>
    </submittedName>
</protein>
<dbReference type="PROSITE" id="PS50905">
    <property type="entry name" value="FERRITIN_LIKE"/>
    <property type="match status" value="1"/>
</dbReference>
<keyword evidence="9" id="KW-1185">Reference proteome</keyword>
<keyword evidence="4" id="KW-0249">Electron transport</keyword>
<dbReference type="PROSITE" id="PS50903">
    <property type="entry name" value="RUBREDOXIN_LIKE"/>
    <property type="match status" value="1"/>
</dbReference>
<evidence type="ECO:0000256" key="3">
    <source>
        <dbReference type="ARBA" id="ARBA00022723"/>
    </source>
</evidence>
<dbReference type="NCBIfam" id="NF045767">
    <property type="entry name" value="RuberyRbr"/>
    <property type="match status" value="1"/>
</dbReference>
<evidence type="ECO:0000313" key="9">
    <source>
        <dbReference type="Proteomes" id="UP000036756"/>
    </source>
</evidence>
<keyword evidence="3" id="KW-0479">Metal-binding</keyword>
<dbReference type="SUPFAM" id="SSF47240">
    <property type="entry name" value="Ferritin-like"/>
    <property type="match status" value="1"/>
</dbReference>